<dbReference type="Proteomes" id="UP000663824">
    <property type="component" value="Unassembled WGS sequence"/>
</dbReference>
<evidence type="ECO:0000313" key="1">
    <source>
        <dbReference type="EMBL" id="CAF1102161.1"/>
    </source>
</evidence>
<dbReference type="Proteomes" id="UP000681967">
    <property type="component" value="Unassembled WGS sequence"/>
</dbReference>
<dbReference type="AlphaFoldDB" id="A0A816FTV1"/>
<dbReference type="Proteomes" id="UP000663887">
    <property type="component" value="Unassembled WGS sequence"/>
</dbReference>
<dbReference type="Pfam" id="PF13551">
    <property type="entry name" value="HTH_29"/>
    <property type="match status" value="1"/>
</dbReference>
<dbReference type="SUPFAM" id="SSF46689">
    <property type="entry name" value="Homeodomain-like"/>
    <property type="match status" value="1"/>
</dbReference>
<reference evidence="2" key="1">
    <citation type="submission" date="2021-02" db="EMBL/GenBank/DDBJ databases">
        <authorList>
            <person name="Nowell W R."/>
        </authorList>
    </citation>
    <scope>NUCLEOTIDE SEQUENCE</scope>
</reference>
<evidence type="ECO:0008006" key="7">
    <source>
        <dbReference type="Google" id="ProtNLM"/>
    </source>
</evidence>
<organism evidence="2 6">
    <name type="scientific">Rotaria magnacalcarata</name>
    <dbReference type="NCBI Taxonomy" id="392030"/>
    <lineage>
        <taxon>Eukaryota</taxon>
        <taxon>Metazoa</taxon>
        <taxon>Spiralia</taxon>
        <taxon>Gnathifera</taxon>
        <taxon>Rotifera</taxon>
        <taxon>Eurotatoria</taxon>
        <taxon>Bdelloidea</taxon>
        <taxon>Philodinida</taxon>
        <taxon>Philodinidae</taxon>
        <taxon>Rotaria</taxon>
    </lineage>
</organism>
<dbReference type="InterPro" id="IPR009057">
    <property type="entry name" value="Homeodomain-like_sf"/>
</dbReference>
<dbReference type="Gene3D" id="1.10.10.10">
    <property type="entry name" value="Winged helix-like DNA-binding domain superfamily/Winged helix DNA-binding domain"/>
    <property type="match status" value="1"/>
</dbReference>
<dbReference type="EMBL" id="CAJNOV010002399">
    <property type="protein sequence ID" value="CAF1102161.1"/>
    <property type="molecule type" value="Genomic_DNA"/>
</dbReference>
<evidence type="ECO:0000313" key="6">
    <source>
        <dbReference type="Proteomes" id="UP000663834"/>
    </source>
</evidence>
<evidence type="ECO:0000313" key="3">
    <source>
        <dbReference type="EMBL" id="CAF2081396.1"/>
    </source>
</evidence>
<evidence type="ECO:0000313" key="2">
    <source>
        <dbReference type="EMBL" id="CAF1666106.1"/>
    </source>
</evidence>
<protein>
    <recommendedName>
        <fullName evidence="7">Transposase</fullName>
    </recommendedName>
</protein>
<dbReference type="EMBL" id="CAJNRE010009390">
    <property type="protein sequence ID" value="CAF2081396.1"/>
    <property type="molecule type" value="Genomic_DNA"/>
</dbReference>
<dbReference type="EMBL" id="CAJNRG010011447">
    <property type="protein sequence ID" value="CAF2132283.1"/>
    <property type="molecule type" value="Genomic_DNA"/>
</dbReference>
<dbReference type="Proteomes" id="UP000663834">
    <property type="component" value="Unassembled WGS sequence"/>
</dbReference>
<gene>
    <name evidence="5" type="ORF">BYL167_LOCUS7053</name>
    <name evidence="1" type="ORF">CJN711_LOCUS7207</name>
    <name evidence="2" type="ORF">KQP761_LOCUS33153</name>
    <name evidence="3" type="ORF">MBJ925_LOCUS18703</name>
    <name evidence="4" type="ORF">XDN619_LOCUS24943</name>
</gene>
<evidence type="ECO:0000313" key="4">
    <source>
        <dbReference type="EMBL" id="CAF2132283.1"/>
    </source>
</evidence>
<dbReference type="Proteomes" id="UP000663855">
    <property type="component" value="Unassembled WGS sequence"/>
</dbReference>
<evidence type="ECO:0000313" key="5">
    <source>
        <dbReference type="EMBL" id="CAF3873545.1"/>
    </source>
</evidence>
<dbReference type="InterPro" id="IPR036388">
    <property type="entry name" value="WH-like_DNA-bd_sf"/>
</dbReference>
<dbReference type="OrthoDB" id="4843387at2759"/>
<name>A0A816FTV1_9BILA</name>
<comment type="caution">
    <text evidence="2">The sequence shown here is derived from an EMBL/GenBank/DDBJ whole genome shotgun (WGS) entry which is preliminary data.</text>
</comment>
<proteinExistence type="predicted"/>
<accession>A0A816FTV1</accession>
<sequence length="135" mass="16106">MTQKLRRDYQRAQCIALRNAGMTCREISTIVGIFKSSVQRALKRFEERGDIYDRPRSGRPKKLNDRSVRMLQRLTQNEGRYSSHEICIRLNNSFENPICRRTVINYLHRCGYEYKTRIKNHFLLNNIRKRDLIGA</sequence>
<dbReference type="EMBL" id="CAJOBH010001789">
    <property type="protein sequence ID" value="CAF3873545.1"/>
    <property type="molecule type" value="Genomic_DNA"/>
</dbReference>
<dbReference type="EMBL" id="CAJNOW010018516">
    <property type="protein sequence ID" value="CAF1666106.1"/>
    <property type="molecule type" value="Genomic_DNA"/>
</dbReference>